<keyword evidence="2" id="KW-1185">Reference proteome</keyword>
<sequence length="334" mass="35869">MIEDRSCALWFYQVTAAPSAASASAWRGEDVRAVATELERRLVGNWGAEVAGRVEVVGSLARRSGGSMKRAAVPSAVYALTVRCAGDEGRVGGVVADGRCCAGEFLLYAASGGGDGYEVVASRTALLPFIHVVLASGGSTRESTAAPYEHRSGRYARGRAYRVALPTAAGALGHHDHDHHHHHHHYRCRTDESDGSAVCPRRSVLVRILTVHEGRSEVAPATSCLLEVECGVYGQLATGDDWMSEATARPSVSAATPAEQVPGSAWLSRFVKQLTAAPHALTCRPLSSRLAESARQRWSEDAEPTVWSVDGTRTAMSHCWRERAAYYRSALFPT</sequence>
<name>A0AAV9J333_CYACA</name>
<accession>A0AAV9J333</accession>
<protein>
    <submittedName>
        <fullName evidence="1">Uncharacterized protein</fullName>
    </submittedName>
</protein>
<comment type="caution">
    <text evidence="1">The sequence shown here is derived from an EMBL/GenBank/DDBJ whole genome shotgun (WGS) entry which is preliminary data.</text>
</comment>
<evidence type="ECO:0000313" key="2">
    <source>
        <dbReference type="Proteomes" id="UP001301350"/>
    </source>
</evidence>
<evidence type="ECO:0000313" key="1">
    <source>
        <dbReference type="EMBL" id="KAK4538791.1"/>
    </source>
</evidence>
<dbReference type="Proteomes" id="UP001301350">
    <property type="component" value="Unassembled WGS sequence"/>
</dbReference>
<gene>
    <name evidence="1" type="ORF">CDCA_CDCA20G4816</name>
</gene>
<proteinExistence type="predicted"/>
<organism evidence="1 2">
    <name type="scientific">Cyanidium caldarium</name>
    <name type="common">Red alga</name>
    <dbReference type="NCBI Taxonomy" id="2771"/>
    <lineage>
        <taxon>Eukaryota</taxon>
        <taxon>Rhodophyta</taxon>
        <taxon>Bangiophyceae</taxon>
        <taxon>Cyanidiales</taxon>
        <taxon>Cyanidiaceae</taxon>
        <taxon>Cyanidium</taxon>
    </lineage>
</organism>
<dbReference type="EMBL" id="JANCYW010000020">
    <property type="protein sequence ID" value="KAK4538791.1"/>
    <property type="molecule type" value="Genomic_DNA"/>
</dbReference>
<dbReference type="AlphaFoldDB" id="A0AAV9J333"/>
<reference evidence="1 2" key="1">
    <citation type="submission" date="2022-07" db="EMBL/GenBank/DDBJ databases">
        <title>Genome-wide signatures of adaptation to extreme environments.</title>
        <authorList>
            <person name="Cho C.H."/>
            <person name="Yoon H.S."/>
        </authorList>
    </citation>
    <scope>NUCLEOTIDE SEQUENCE [LARGE SCALE GENOMIC DNA]</scope>
    <source>
        <strain evidence="1 2">DBV 063 E5</strain>
    </source>
</reference>